<reference evidence="1" key="1">
    <citation type="submission" date="2024-07" db="EMBL/GenBank/DDBJ databases">
        <title>Metagenome and Metagenome-Assembled Genomes of Archaea from a hot spring from the geothermal field of Los Azufres, Mexico.</title>
        <authorList>
            <person name="Marin-Paredes R."/>
            <person name="Martinez-Romero E."/>
            <person name="Servin-Garciduenas L.E."/>
        </authorList>
    </citation>
    <scope>NUCLEOTIDE SEQUENCE</scope>
</reference>
<sequence length="64" mass="7259">MEELQRRGVKYYAYKSEGLTIVYVLEGDVSWAKPVKTLRAGGHLFLYLDNGVVLVKPEEASQSR</sequence>
<evidence type="ECO:0000313" key="1">
    <source>
        <dbReference type="EMBL" id="MFB6490282.1"/>
    </source>
</evidence>
<evidence type="ECO:0000313" key="2">
    <source>
        <dbReference type="Proteomes" id="UP000033636"/>
    </source>
</evidence>
<accession>A0ACC6V035</accession>
<dbReference type="Proteomes" id="UP000033636">
    <property type="component" value="Unassembled WGS sequence"/>
</dbReference>
<gene>
    <name evidence="1" type="ORF">TU35_003375</name>
</gene>
<dbReference type="EMBL" id="JZWT02000006">
    <property type="protein sequence ID" value="MFB6490282.1"/>
    <property type="molecule type" value="Genomic_DNA"/>
</dbReference>
<proteinExistence type="predicted"/>
<name>A0ACC6V035_9CREN</name>
<organism evidence="1 2">
    <name type="scientific">Thermoproteus sp. AZ2</name>
    <dbReference type="NCBI Taxonomy" id="1609232"/>
    <lineage>
        <taxon>Archaea</taxon>
        <taxon>Thermoproteota</taxon>
        <taxon>Thermoprotei</taxon>
        <taxon>Thermoproteales</taxon>
        <taxon>Thermoproteaceae</taxon>
        <taxon>Thermoproteus</taxon>
    </lineage>
</organism>
<protein>
    <submittedName>
        <fullName evidence="1">Uncharacterized protein</fullName>
    </submittedName>
</protein>
<comment type="caution">
    <text evidence="1">The sequence shown here is derived from an EMBL/GenBank/DDBJ whole genome shotgun (WGS) entry which is preliminary data.</text>
</comment>